<comment type="caution">
    <text evidence="14">The sequence shown here is derived from an EMBL/GenBank/DDBJ whole genome shotgun (WGS) entry which is preliminary data.</text>
</comment>
<keyword evidence="15" id="KW-1185">Reference proteome</keyword>
<dbReference type="GO" id="GO:0051377">
    <property type="term" value="F:mannose-ethanolamine phosphotransferase activity"/>
    <property type="evidence" value="ECO:0007669"/>
    <property type="project" value="UniProtKB-UniRule"/>
</dbReference>
<comment type="similarity">
    <text evidence="3 12">Belongs to the PIGG/PIGN/PIGO family. PIGN subfamily.</text>
</comment>
<dbReference type="SUPFAM" id="SSF53649">
    <property type="entry name" value="Alkaline phosphatase-like"/>
    <property type="match status" value="1"/>
</dbReference>
<dbReference type="EC" id="2.-.-.-" evidence="12"/>
<evidence type="ECO:0000259" key="13">
    <source>
        <dbReference type="Pfam" id="PF04987"/>
    </source>
</evidence>
<evidence type="ECO:0000313" key="15">
    <source>
        <dbReference type="Proteomes" id="UP001165289"/>
    </source>
</evidence>
<evidence type="ECO:0000256" key="10">
    <source>
        <dbReference type="ARBA" id="ARBA00023136"/>
    </source>
</evidence>
<dbReference type="Pfam" id="PF01663">
    <property type="entry name" value="Phosphodiest"/>
    <property type="match status" value="1"/>
</dbReference>
<evidence type="ECO:0000256" key="1">
    <source>
        <dbReference type="ARBA" id="ARBA00004477"/>
    </source>
</evidence>
<evidence type="ECO:0000256" key="5">
    <source>
        <dbReference type="ARBA" id="ARBA00022502"/>
    </source>
</evidence>
<name>A0AAV7K0S6_9METZ</name>
<dbReference type="InterPro" id="IPR037671">
    <property type="entry name" value="PIGN_N"/>
</dbReference>
<sequence>MSTGASQVKYGLLFLLVHTILIKSIFDVYFTSPLVIGAPPISVSLSPPAERLVLFIADGLRADLFFSRNETNHLYSPFLHNIIQTQGSWGVSHTRVPTETRPGHVALIAGFYEDVSAVTRGWQDNPVEFDSLFNRSRRTFSWGSAEVLLMFAKGTSIAKVNVSTTVDLDFGLEDSSVLDEWVFNEIEQMFENAQLNSTLAFELRKNKLVFFLHLIGLDANGHSHRPNSPQYLNNIAVVDQGVKRVVRLFEDFYEDNSTAYVYTSDHGMTNWGSHGAGHPHETLTPLVCWGAGIRPPLVPLTELYLHVDRDGVSLEGRIDVNQADITPLMSVLIGLPFPVNSIGKLPLKYLNTSDLFKAEAIKSNALSILRQMELKENAVRESSFSAFYSPFPSLTPSKQVDFVRRISVAINKQQYNKAISLSEELIALSISALKYFHDYNKLFLYILVTSIFILWILYCVLLLLNLTISLVPKSTQLTRINYKVLLLSGLISTLMLYLKSSDISHYLYSLLAALLLSLVYPQLHIVYRIPWSIKLTTILSSFLFLILIWVMVAGFHYRQVFSLGLIILAFWPYLYTDLITCHVTRPVTILWTLVCCVCSVFPILSVDAKTVNYPIVIVAGVSTFLICIWLSTTRYPLNRKLLSLQSLLLLICIVNVAAVYTTLSLGLGTHLISRIASWCVLLISIFIPILSSHDLDNNFFHSWLSLYCPYILLSISHEALFSLLFPILLYIWLLLESIIDSRESSQCTSWVLTHYIANIPSEQNHQLSSRYVRRALFIAFFGLLGFFGTGNIASVNTFDIASVYAFITLYSPFTMGLLLIVKIGIPLLMVGNAFNLLIVTTQSRRSLLFLLVLIICDFMALHFFFMITDEGSWLQIGTSISHYVIAMGMILGITLITALASIYVNVDVQDYLRMKQQ</sequence>
<keyword evidence="7 12" id="KW-0812">Transmembrane</keyword>
<feature type="transmembrane region" description="Helical" evidence="12">
    <location>
        <begin position="775"/>
        <end position="793"/>
    </location>
</feature>
<dbReference type="InterPro" id="IPR007070">
    <property type="entry name" value="GPI_EtnP_transferase_1"/>
</dbReference>
<evidence type="ECO:0000256" key="11">
    <source>
        <dbReference type="ARBA" id="ARBA00023180"/>
    </source>
</evidence>
<comment type="subcellular location">
    <subcellularLocation>
        <location evidence="1 12">Endoplasmic reticulum membrane</location>
        <topology evidence="1 12">Multi-pass membrane protein</topology>
    </subcellularLocation>
</comment>
<feature type="transmembrane region" description="Helical" evidence="12">
    <location>
        <begin position="813"/>
        <end position="835"/>
    </location>
</feature>
<evidence type="ECO:0000256" key="2">
    <source>
        <dbReference type="ARBA" id="ARBA00004687"/>
    </source>
</evidence>
<keyword evidence="8 12" id="KW-0256">Endoplasmic reticulum</keyword>
<feature type="transmembrane region" description="Helical" evidence="12">
    <location>
        <begin position="588"/>
        <end position="606"/>
    </location>
</feature>
<feature type="transmembrane region" description="Helical" evidence="12">
    <location>
        <begin position="560"/>
        <end position="576"/>
    </location>
</feature>
<feature type="transmembrane region" description="Helical" evidence="12">
    <location>
        <begin position="480"/>
        <end position="498"/>
    </location>
</feature>
<dbReference type="Pfam" id="PF04987">
    <property type="entry name" value="PigN"/>
    <property type="match status" value="1"/>
</dbReference>
<feature type="domain" description="GPI ethanolamine phosphate transferase 1 C-terminal" evidence="13">
    <location>
        <begin position="432"/>
        <end position="872"/>
    </location>
</feature>
<proteinExistence type="inferred from homology"/>
<dbReference type="InterPro" id="IPR017852">
    <property type="entry name" value="GPI_EtnP_transferase_1_C"/>
</dbReference>
<dbReference type="InterPro" id="IPR017850">
    <property type="entry name" value="Alkaline_phosphatase_core_sf"/>
</dbReference>
<evidence type="ECO:0000256" key="6">
    <source>
        <dbReference type="ARBA" id="ARBA00022679"/>
    </source>
</evidence>
<feature type="transmembrane region" description="Helical" evidence="12">
    <location>
        <begin position="711"/>
        <end position="735"/>
    </location>
</feature>
<protein>
    <recommendedName>
        <fullName evidence="4 12">GPI ethanolamine phosphate transferase 1</fullName>
        <ecNumber evidence="12">2.-.-.-</ecNumber>
    </recommendedName>
</protein>
<dbReference type="GO" id="GO:0006506">
    <property type="term" value="P:GPI anchor biosynthetic process"/>
    <property type="evidence" value="ECO:0007669"/>
    <property type="project" value="UniProtKB-KW"/>
</dbReference>
<evidence type="ECO:0000256" key="12">
    <source>
        <dbReference type="RuleBase" id="RU367138"/>
    </source>
</evidence>
<comment type="pathway">
    <text evidence="2 12">Glycolipid biosynthesis; glycosylphosphatidylinositol-anchor biosynthesis.</text>
</comment>
<keyword evidence="9 12" id="KW-1133">Transmembrane helix</keyword>
<keyword evidence="5 12" id="KW-0337">GPI-anchor biosynthesis</keyword>
<dbReference type="AlphaFoldDB" id="A0AAV7K0S6"/>
<evidence type="ECO:0000256" key="8">
    <source>
        <dbReference type="ARBA" id="ARBA00022824"/>
    </source>
</evidence>
<comment type="function">
    <text evidence="12">Ethanolamine phosphate transferase involved in glycosylphosphatidylinositol-anchor biosynthesis. Transfers ethanolamine phosphate to the first alpha-1,4-linked mannose of the glycosylphosphatidylinositol precursor of GPI-anchor.</text>
</comment>
<reference evidence="14 15" key="1">
    <citation type="journal article" date="2023" name="BMC Biol.">
        <title>The compact genome of the sponge Oopsacas minuta (Hexactinellida) is lacking key metazoan core genes.</title>
        <authorList>
            <person name="Santini S."/>
            <person name="Schenkelaars Q."/>
            <person name="Jourda C."/>
            <person name="Duchesne M."/>
            <person name="Belahbib H."/>
            <person name="Rocher C."/>
            <person name="Selva M."/>
            <person name="Riesgo A."/>
            <person name="Vervoort M."/>
            <person name="Leys S.P."/>
            <person name="Kodjabachian L."/>
            <person name="Le Bivic A."/>
            <person name="Borchiellini C."/>
            <person name="Claverie J.M."/>
            <person name="Renard E."/>
        </authorList>
    </citation>
    <scope>NUCLEOTIDE SEQUENCE [LARGE SCALE GENOMIC DNA]</scope>
    <source>
        <strain evidence="14">SPO-2</strain>
    </source>
</reference>
<dbReference type="GO" id="GO:0005789">
    <property type="term" value="C:endoplasmic reticulum membrane"/>
    <property type="evidence" value="ECO:0007669"/>
    <property type="project" value="UniProtKB-SubCell"/>
</dbReference>
<dbReference type="PANTHER" id="PTHR12250:SF0">
    <property type="entry name" value="GPI ETHANOLAMINE PHOSPHATE TRANSFERASE 1"/>
    <property type="match status" value="1"/>
</dbReference>
<dbReference type="CDD" id="cd16020">
    <property type="entry name" value="GPI_EPT_1"/>
    <property type="match status" value="1"/>
</dbReference>
<keyword evidence="11" id="KW-0325">Glycoprotein</keyword>
<dbReference type="InterPro" id="IPR002591">
    <property type="entry name" value="Phosphodiest/P_Trfase"/>
</dbReference>
<keyword evidence="10 12" id="KW-0472">Membrane</keyword>
<feature type="transmembrane region" description="Helical" evidence="12">
    <location>
        <begin position="442"/>
        <end position="468"/>
    </location>
</feature>
<evidence type="ECO:0000256" key="4">
    <source>
        <dbReference type="ARBA" id="ARBA00020831"/>
    </source>
</evidence>
<dbReference type="Proteomes" id="UP001165289">
    <property type="component" value="Unassembled WGS sequence"/>
</dbReference>
<feature type="transmembrane region" description="Helical" evidence="12">
    <location>
        <begin position="613"/>
        <end position="632"/>
    </location>
</feature>
<dbReference type="EMBL" id="JAKMXF010000221">
    <property type="protein sequence ID" value="KAI6654690.1"/>
    <property type="molecule type" value="Genomic_DNA"/>
</dbReference>
<feature type="transmembrane region" description="Helical" evidence="12">
    <location>
        <begin position="880"/>
        <end position="906"/>
    </location>
</feature>
<dbReference type="PANTHER" id="PTHR12250">
    <property type="entry name" value="PHOSPHATIDYLINOSITOL GLYCAN, CLASS N"/>
    <property type="match status" value="1"/>
</dbReference>
<dbReference type="FunFam" id="3.40.720.10:FF:000015">
    <property type="entry name" value="GPI ethanolamine phosphate transferase 1"/>
    <property type="match status" value="1"/>
</dbReference>
<dbReference type="Gene3D" id="3.40.720.10">
    <property type="entry name" value="Alkaline Phosphatase, subunit A"/>
    <property type="match status" value="1"/>
</dbReference>
<feature type="transmembrane region" description="Helical" evidence="12">
    <location>
        <begin position="529"/>
        <end position="553"/>
    </location>
</feature>
<feature type="transmembrane region" description="Helical" evidence="12">
    <location>
        <begin position="644"/>
        <end position="663"/>
    </location>
</feature>
<feature type="transmembrane region" description="Helical" evidence="12">
    <location>
        <begin position="847"/>
        <end position="868"/>
    </location>
</feature>
<evidence type="ECO:0000256" key="3">
    <source>
        <dbReference type="ARBA" id="ARBA00008400"/>
    </source>
</evidence>
<feature type="transmembrane region" description="Helical" evidence="12">
    <location>
        <begin position="675"/>
        <end position="691"/>
    </location>
</feature>
<gene>
    <name evidence="14" type="ORF">LOD99_2569</name>
</gene>
<feature type="transmembrane region" description="Helical" evidence="12">
    <location>
        <begin position="505"/>
        <end position="523"/>
    </location>
</feature>
<evidence type="ECO:0000256" key="9">
    <source>
        <dbReference type="ARBA" id="ARBA00022989"/>
    </source>
</evidence>
<organism evidence="14 15">
    <name type="scientific">Oopsacas minuta</name>
    <dbReference type="NCBI Taxonomy" id="111878"/>
    <lineage>
        <taxon>Eukaryota</taxon>
        <taxon>Metazoa</taxon>
        <taxon>Porifera</taxon>
        <taxon>Hexactinellida</taxon>
        <taxon>Hexasterophora</taxon>
        <taxon>Lyssacinosida</taxon>
        <taxon>Leucopsacidae</taxon>
        <taxon>Oopsacas</taxon>
    </lineage>
</organism>
<evidence type="ECO:0000256" key="7">
    <source>
        <dbReference type="ARBA" id="ARBA00022692"/>
    </source>
</evidence>
<accession>A0AAV7K0S6</accession>
<keyword evidence="6 12" id="KW-0808">Transferase</keyword>
<evidence type="ECO:0000313" key="14">
    <source>
        <dbReference type="EMBL" id="KAI6654690.1"/>
    </source>
</evidence>